<dbReference type="PANTHER" id="PTHR45527:SF1">
    <property type="entry name" value="FATTY ACID SYNTHASE"/>
    <property type="match status" value="1"/>
</dbReference>
<evidence type="ECO:0000256" key="1">
    <source>
        <dbReference type="ARBA" id="ARBA00022450"/>
    </source>
</evidence>
<keyword evidence="1" id="KW-0596">Phosphopantetheine</keyword>
<dbReference type="SUPFAM" id="SSF56801">
    <property type="entry name" value="Acetyl-CoA synthetase-like"/>
    <property type="match status" value="1"/>
</dbReference>
<dbReference type="CDD" id="cd05930">
    <property type="entry name" value="A_NRPS"/>
    <property type="match status" value="1"/>
</dbReference>
<dbReference type="GO" id="GO:0043041">
    <property type="term" value="P:amino acid activation for nonribosomal peptide biosynthetic process"/>
    <property type="evidence" value="ECO:0007669"/>
    <property type="project" value="TreeGrafter"/>
</dbReference>
<dbReference type="PROSITE" id="PS50075">
    <property type="entry name" value="CARRIER"/>
    <property type="match status" value="1"/>
</dbReference>
<sequence>MLFTSGSTGRPKGCVIPHRAISNTVTWYTRDLGITADDRLSWFCSPGFDASCLEVWPALRAGATLHVVPDEARLDPVRLRDWLVDSGITVAFFPTPVGELLLDLDWSAGPRPALRHLVVGGDRLRRGAAPDLPFTLTNVYGPTEATVVSTWVHLDGSTVGDEPPSIGRPVPGTWIRVLDDEGRPTPVGVPGEAYLGGRQLGRGYLDLPEETAARFLHHPEYGPVFRTGDVLRWRPDGQLEFLHRADAQVQIRGFRVEPGEPEHHLRRLDGVRDAAVRGWADPAGGHYLAGYVVPDHPGVDPAELARQLAARLPDYLVPTAWTILSALPATESGKIDRAALPEPDRTSAEWADTGTPPADDLERRLHDLWCAELGLPALGVETTFFALGGTSLTAMRLLNRVRAETGGTIGVLDFLRAPTVRAMARRLREAGSEPTGAAAQPARIRGTL</sequence>
<feature type="domain" description="Carrier" evidence="4">
    <location>
        <begin position="356"/>
        <end position="431"/>
    </location>
</feature>
<dbReference type="GO" id="GO:0005737">
    <property type="term" value="C:cytoplasm"/>
    <property type="evidence" value="ECO:0007669"/>
    <property type="project" value="TreeGrafter"/>
</dbReference>
<proteinExistence type="predicted"/>
<dbReference type="AlphaFoldDB" id="A0A562WGH1"/>
<evidence type="ECO:0000313" key="6">
    <source>
        <dbReference type="Proteomes" id="UP000319728"/>
    </source>
</evidence>
<dbReference type="InterPro" id="IPR000873">
    <property type="entry name" value="AMP-dep_synth/lig_dom"/>
</dbReference>
<feature type="region of interest" description="Disordered" evidence="3">
    <location>
        <begin position="428"/>
        <end position="448"/>
    </location>
</feature>
<dbReference type="GO" id="GO:0044550">
    <property type="term" value="P:secondary metabolite biosynthetic process"/>
    <property type="evidence" value="ECO:0007669"/>
    <property type="project" value="TreeGrafter"/>
</dbReference>
<dbReference type="InterPro" id="IPR020845">
    <property type="entry name" value="AMP-binding_CS"/>
</dbReference>
<dbReference type="SUPFAM" id="SSF47336">
    <property type="entry name" value="ACP-like"/>
    <property type="match status" value="1"/>
</dbReference>
<evidence type="ECO:0000256" key="2">
    <source>
        <dbReference type="ARBA" id="ARBA00022553"/>
    </source>
</evidence>
<name>A0A562WGH1_9ACTN</name>
<dbReference type="InterPro" id="IPR036736">
    <property type="entry name" value="ACP-like_sf"/>
</dbReference>
<dbReference type="GO" id="GO:0031177">
    <property type="term" value="F:phosphopantetheine binding"/>
    <property type="evidence" value="ECO:0007669"/>
    <property type="project" value="InterPro"/>
</dbReference>
<dbReference type="Gene3D" id="3.30.300.30">
    <property type="match status" value="1"/>
</dbReference>
<comment type="caution">
    <text evidence="5">The sequence shown here is derived from an EMBL/GenBank/DDBJ whole genome shotgun (WGS) entry which is preliminary data.</text>
</comment>
<dbReference type="PANTHER" id="PTHR45527">
    <property type="entry name" value="NONRIBOSOMAL PEPTIDE SYNTHETASE"/>
    <property type="match status" value="1"/>
</dbReference>
<dbReference type="Proteomes" id="UP000319728">
    <property type="component" value="Unassembled WGS sequence"/>
</dbReference>
<evidence type="ECO:0000313" key="5">
    <source>
        <dbReference type="EMBL" id="TWJ29409.1"/>
    </source>
</evidence>
<dbReference type="InterPro" id="IPR020806">
    <property type="entry name" value="PKS_PP-bd"/>
</dbReference>
<dbReference type="Gene3D" id="3.40.50.12780">
    <property type="entry name" value="N-terminal domain of ligase-like"/>
    <property type="match status" value="1"/>
</dbReference>
<dbReference type="InterPro" id="IPR009081">
    <property type="entry name" value="PP-bd_ACP"/>
</dbReference>
<keyword evidence="2" id="KW-0597">Phosphoprotein</keyword>
<dbReference type="PROSITE" id="PS00455">
    <property type="entry name" value="AMP_BINDING"/>
    <property type="match status" value="1"/>
</dbReference>
<dbReference type="SMART" id="SM00823">
    <property type="entry name" value="PKS_PP"/>
    <property type="match status" value="1"/>
</dbReference>
<dbReference type="Pfam" id="PF00550">
    <property type="entry name" value="PP-binding"/>
    <property type="match status" value="1"/>
</dbReference>
<dbReference type="Gene3D" id="1.10.1200.10">
    <property type="entry name" value="ACP-like"/>
    <property type="match status" value="1"/>
</dbReference>
<reference evidence="5 6" key="1">
    <citation type="submission" date="2019-07" db="EMBL/GenBank/DDBJ databases">
        <title>R&amp;d 2014.</title>
        <authorList>
            <person name="Klenk H.-P."/>
        </authorList>
    </citation>
    <scope>NUCLEOTIDE SEQUENCE [LARGE SCALE GENOMIC DNA]</scope>
    <source>
        <strain evidence="5 6">DSM 43912</strain>
    </source>
</reference>
<dbReference type="InterPro" id="IPR025110">
    <property type="entry name" value="AMP-bd_C"/>
</dbReference>
<dbReference type="EMBL" id="VLLP01000001">
    <property type="protein sequence ID" value="TWJ29409.1"/>
    <property type="molecule type" value="Genomic_DNA"/>
</dbReference>
<dbReference type="Pfam" id="PF00501">
    <property type="entry name" value="AMP-binding"/>
    <property type="match status" value="1"/>
</dbReference>
<evidence type="ECO:0000259" key="4">
    <source>
        <dbReference type="PROSITE" id="PS50075"/>
    </source>
</evidence>
<accession>A0A562WGH1</accession>
<dbReference type="InterPro" id="IPR042099">
    <property type="entry name" value="ANL_N_sf"/>
</dbReference>
<dbReference type="Pfam" id="PF13193">
    <property type="entry name" value="AMP-binding_C"/>
    <property type="match status" value="1"/>
</dbReference>
<protein>
    <submittedName>
        <fullName evidence="5">Amino acid adenylation domain-containing protein</fullName>
    </submittedName>
</protein>
<gene>
    <name evidence="5" type="ORF">JD81_02919</name>
</gene>
<evidence type="ECO:0000256" key="3">
    <source>
        <dbReference type="SAM" id="MobiDB-lite"/>
    </source>
</evidence>
<keyword evidence="6" id="KW-1185">Reference proteome</keyword>
<dbReference type="InterPro" id="IPR045851">
    <property type="entry name" value="AMP-bd_C_sf"/>
</dbReference>
<organism evidence="5 6">
    <name type="scientific">Micromonospora sagamiensis</name>
    <dbReference type="NCBI Taxonomy" id="47875"/>
    <lineage>
        <taxon>Bacteria</taxon>
        <taxon>Bacillati</taxon>
        <taxon>Actinomycetota</taxon>
        <taxon>Actinomycetes</taxon>
        <taxon>Micromonosporales</taxon>
        <taxon>Micromonosporaceae</taxon>
        <taxon>Micromonospora</taxon>
    </lineage>
</organism>